<keyword evidence="2" id="KW-1185">Reference proteome</keyword>
<dbReference type="AlphaFoldDB" id="A0A2W1JNL0"/>
<dbReference type="RefSeq" id="WP_110988668.1">
    <property type="nucleotide sequence ID" value="NZ_CAWNWM010000027.1"/>
</dbReference>
<dbReference type="Proteomes" id="UP000248857">
    <property type="component" value="Unassembled WGS sequence"/>
</dbReference>
<name>A0A2W1JNL0_9CYAN</name>
<accession>A0A2W1JNL0</accession>
<organism evidence="1 2">
    <name type="scientific">Acaryochloris thomasi RCC1774</name>
    <dbReference type="NCBI Taxonomy" id="1764569"/>
    <lineage>
        <taxon>Bacteria</taxon>
        <taxon>Bacillati</taxon>
        <taxon>Cyanobacteriota</taxon>
        <taxon>Cyanophyceae</taxon>
        <taxon>Acaryochloridales</taxon>
        <taxon>Acaryochloridaceae</taxon>
        <taxon>Acaryochloris</taxon>
        <taxon>Acaryochloris thomasi</taxon>
    </lineage>
</organism>
<protein>
    <submittedName>
        <fullName evidence="1">Uncharacterized protein</fullName>
    </submittedName>
</protein>
<reference evidence="1 2" key="1">
    <citation type="journal article" date="2018" name="Sci. Rep.">
        <title>A novel species of the marine cyanobacterium Acaryochloris with a unique pigment content and lifestyle.</title>
        <authorList>
            <person name="Partensky F."/>
            <person name="Six C."/>
            <person name="Ratin M."/>
            <person name="Garczarek L."/>
            <person name="Vaulot D."/>
            <person name="Probert I."/>
            <person name="Calteau A."/>
            <person name="Gourvil P."/>
            <person name="Marie D."/>
            <person name="Grebert T."/>
            <person name="Bouchier C."/>
            <person name="Le Panse S."/>
            <person name="Gachenot M."/>
            <person name="Rodriguez F."/>
            <person name="Garrido J.L."/>
        </authorList>
    </citation>
    <scope>NUCLEOTIDE SEQUENCE [LARGE SCALE GENOMIC DNA]</scope>
    <source>
        <strain evidence="1 2">RCC1774</strain>
    </source>
</reference>
<sequence>MRRGDIVRLTNTYSLNPQLAEYTHGIIAARVKLDAQPLSKKSSDVVVKELVVYLYCPKSSRICLDESGIPALFSFAVDEVELYQAIKHNNWH</sequence>
<evidence type="ECO:0000313" key="2">
    <source>
        <dbReference type="Proteomes" id="UP000248857"/>
    </source>
</evidence>
<dbReference type="EMBL" id="PQWO01000027">
    <property type="protein sequence ID" value="PZD70841.1"/>
    <property type="molecule type" value="Genomic_DNA"/>
</dbReference>
<comment type="caution">
    <text evidence="1">The sequence shown here is derived from an EMBL/GenBank/DDBJ whole genome shotgun (WGS) entry which is preliminary data.</text>
</comment>
<gene>
    <name evidence="1" type="ORF">C1752_08983</name>
</gene>
<dbReference type="OrthoDB" id="583465at2"/>
<proteinExistence type="predicted"/>
<evidence type="ECO:0000313" key="1">
    <source>
        <dbReference type="EMBL" id="PZD70841.1"/>
    </source>
</evidence>